<dbReference type="PANTHER" id="PTHR32044">
    <property type="entry name" value="GLUCOMANNAN 4-BETA-MANNOSYLTRANSFERASE 9"/>
    <property type="match status" value="1"/>
</dbReference>
<keyword evidence="7" id="KW-0472">Membrane</keyword>
<evidence type="ECO:0000256" key="4">
    <source>
        <dbReference type="ARBA" id="ARBA00022692"/>
    </source>
</evidence>
<keyword evidence="3" id="KW-0808">Transferase</keyword>
<gene>
    <name evidence="9" type="ORF">POM88_051279</name>
</gene>
<keyword evidence="2" id="KW-0328">Glycosyltransferase</keyword>
<evidence type="ECO:0000256" key="1">
    <source>
        <dbReference type="ARBA" id="ARBA00004394"/>
    </source>
</evidence>
<dbReference type="GO" id="GO:0000139">
    <property type="term" value="C:Golgi membrane"/>
    <property type="evidence" value="ECO:0007669"/>
    <property type="project" value="UniProtKB-SubCell"/>
</dbReference>
<dbReference type="EMBL" id="JAUIZM010000011">
    <property type="protein sequence ID" value="KAK1358023.1"/>
    <property type="molecule type" value="Genomic_DNA"/>
</dbReference>
<comment type="caution">
    <text evidence="9">The sequence shown here is derived from an EMBL/GenBank/DDBJ whole genome shotgun (WGS) entry which is preliminary data.</text>
</comment>
<dbReference type="Proteomes" id="UP001237642">
    <property type="component" value="Unassembled WGS sequence"/>
</dbReference>
<comment type="subcellular location">
    <subcellularLocation>
        <location evidence="1">Golgi apparatus membrane</location>
    </subcellularLocation>
</comment>
<sequence>MDVAVRAHLCGWKFIFLNDVKCPCELPESYEAAISLALGTNVVVSFLNLGNSLRPNKFHLRSLQGYSWRLKRYNPVLQSVITFTEELAYKQAKEADHLLSRGVYLAYTDDEDHPAHDLLLLRINLYLLDWLGYEIRADKEDHQAIVDCRIAGSTQSPLKAQDDDILISSNHVTGSLLLEHNWKLEEVTSYHFKMKVLLRSTNIVCKRQSLGSGLDQKRRLSCGSDSENETVQGFSSGRSHGGISSAISGCDKEPEATCSASLHVSSGMANDESVF</sequence>
<dbReference type="PANTHER" id="PTHR32044:SF67">
    <property type="entry name" value="XYLOGLUCAN GLYCOSYLTRANSFERASE 6-RELATED"/>
    <property type="match status" value="1"/>
</dbReference>
<evidence type="ECO:0000256" key="7">
    <source>
        <dbReference type="ARBA" id="ARBA00023136"/>
    </source>
</evidence>
<dbReference type="GO" id="GO:0016757">
    <property type="term" value="F:glycosyltransferase activity"/>
    <property type="evidence" value="ECO:0007669"/>
    <property type="project" value="UniProtKB-KW"/>
</dbReference>
<evidence type="ECO:0000256" key="3">
    <source>
        <dbReference type="ARBA" id="ARBA00022679"/>
    </source>
</evidence>
<evidence type="ECO:0000313" key="9">
    <source>
        <dbReference type="EMBL" id="KAK1358023.1"/>
    </source>
</evidence>
<reference evidence="9" key="2">
    <citation type="submission" date="2023-05" db="EMBL/GenBank/DDBJ databases">
        <authorList>
            <person name="Schelkunov M.I."/>
        </authorList>
    </citation>
    <scope>NUCLEOTIDE SEQUENCE</scope>
    <source>
        <strain evidence="9">Hsosn_3</strain>
        <tissue evidence="9">Leaf</tissue>
    </source>
</reference>
<evidence type="ECO:0000256" key="5">
    <source>
        <dbReference type="ARBA" id="ARBA00022989"/>
    </source>
</evidence>
<evidence type="ECO:0000256" key="2">
    <source>
        <dbReference type="ARBA" id="ARBA00022676"/>
    </source>
</evidence>
<proteinExistence type="predicted"/>
<protein>
    <submittedName>
        <fullName evidence="9">Uncharacterized protein</fullName>
    </submittedName>
</protein>
<keyword evidence="5" id="KW-1133">Transmembrane helix</keyword>
<organism evidence="9 10">
    <name type="scientific">Heracleum sosnowskyi</name>
    <dbReference type="NCBI Taxonomy" id="360622"/>
    <lineage>
        <taxon>Eukaryota</taxon>
        <taxon>Viridiplantae</taxon>
        <taxon>Streptophyta</taxon>
        <taxon>Embryophyta</taxon>
        <taxon>Tracheophyta</taxon>
        <taxon>Spermatophyta</taxon>
        <taxon>Magnoliopsida</taxon>
        <taxon>eudicotyledons</taxon>
        <taxon>Gunneridae</taxon>
        <taxon>Pentapetalae</taxon>
        <taxon>asterids</taxon>
        <taxon>campanulids</taxon>
        <taxon>Apiales</taxon>
        <taxon>Apiaceae</taxon>
        <taxon>Apioideae</taxon>
        <taxon>apioid superclade</taxon>
        <taxon>Tordylieae</taxon>
        <taxon>Tordyliinae</taxon>
        <taxon>Heracleum</taxon>
    </lineage>
</organism>
<dbReference type="AlphaFoldDB" id="A0AAD8M3K5"/>
<evidence type="ECO:0000256" key="6">
    <source>
        <dbReference type="ARBA" id="ARBA00023034"/>
    </source>
</evidence>
<keyword evidence="4" id="KW-0812">Transmembrane</keyword>
<feature type="region of interest" description="Disordered" evidence="8">
    <location>
        <begin position="221"/>
        <end position="246"/>
    </location>
</feature>
<accession>A0AAD8M3K5</accession>
<evidence type="ECO:0000313" key="10">
    <source>
        <dbReference type="Proteomes" id="UP001237642"/>
    </source>
</evidence>
<reference evidence="9" key="1">
    <citation type="submission" date="2023-02" db="EMBL/GenBank/DDBJ databases">
        <title>Genome of toxic invasive species Heracleum sosnowskyi carries increased number of genes despite the absence of recent whole-genome duplications.</title>
        <authorList>
            <person name="Schelkunov M."/>
            <person name="Shtratnikova V."/>
            <person name="Makarenko M."/>
            <person name="Klepikova A."/>
            <person name="Omelchenko D."/>
            <person name="Novikova G."/>
            <person name="Obukhova E."/>
            <person name="Bogdanov V."/>
            <person name="Penin A."/>
            <person name="Logacheva M."/>
        </authorList>
    </citation>
    <scope>NUCLEOTIDE SEQUENCE</scope>
    <source>
        <strain evidence="9">Hsosn_3</strain>
        <tissue evidence="9">Leaf</tissue>
    </source>
</reference>
<name>A0AAD8M3K5_9APIA</name>
<keyword evidence="10" id="KW-1185">Reference proteome</keyword>
<keyword evidence="6" id="KW-0333">Golgi apparatus</keyword>
<feature type="compositionally biased region" description="Polar residues" evidence="8">
    <location>
        <begin position="223"/>
        <end position="238"/>
    </location>
</feature>
<evidence type="ECO:0000256" key="8">
    <source>
        <dbReference type="SAM" id="MobiDB-lite"/>
    </source>
</evidence>